<gene>
    <name evidence="5" type="ORF">KPH14_003662</name>
</gene>
<keyword evidence="2" id="KW-0436">Ligase</keyword>
<reference evidence="5" key="2">
    <citation type="journal article" date="2023" name="Commun. Biol.">
        <title>Intrasexual cuticular hydrocarbon dimorphism in a wasp sheds light on hydrocarbon biosynthesis genes in Hymenoptera.</title>
        <authorList>
            <person name="Moris V.C."/>
            <person name="Podsiadlowski L."/>
            <person name="Martin S."/>
            <person name="Oeyen J.P."/>
            <person name="Donath A."/>
            <person name="Petersen M."/>
            <person name="Wilbrandt J."/>
            <person name="Misof B."/>
            <person name="Liedtke D."/>
            <person name="Thamm M."/>
            <person name="Scheiner R."/>
            <person name="Schmitt T."/>
            <person name="Niehuis O."/>
        </authorList>
    </citation>
    <scope>NUCLEOTIDE SEQUENCE</scope>
    <source>
        <strain evidence="5">GBR_01_08_01A</strain>
    </source>
</reference>
<evidence type="ECO:0000256" key="3">
    <source>
        <dbReference type="ARBA" id="ARBA00022741"/>
    </source>
</evidence>
<evidence type="ECO:0000313" key="5">
    <source>
        <dbReference type="EMBL" id="KAK2587524.1"/>
    </source>
</evidence>
<dbReference type="GO" id="GO:0030182">
    <property type="term" value="P:neuron differentiation"/>
    <property type="evidence" value="ECO:0007669"/>
    <property type="project" value="TreeGrafter"/>
</dbReference>
<sequence length="299" mass="34051">EMEGFWLSSAINAIKALSYVYDLLTFPVYLILQRPWEKRKASRRIKARPISKSENTITHRSVDSPGPMHVALEREKVQTLEGVLLWVSKIHGDKKCLGTRQILAEEDEVEPNGRIFKKYKMGEYKWKTYAEVERLAASFSRGLVETGLTARKNIIIDRKKDLVKLQLGEYVSLGKVEAELKTCPVVENICVYGDPNKAYTIALVVPNHYILEEIAANSGITGKSFEELCNNSLVEKAVLQELVEQAKKCQLQRFEIPGAVKLCSEQWSPDMGLVTAAFKLKRKSVQDRYQHEINRMYAS</sequence>
<reference evidence="5" key="1">
    <citation type="submission" date="2021-08" db="EMBL/GenBank/DDBJ databases">
        <authorList>
            <person name="Misof B."/>
            <person name="Oliver O."/>
            <person name="Podsiadlowski L."/>
            <person name="Donath A."/>
            <person name="Peters R."/>
            <person name="Mayer C."/>
            <person name="Rust J."/>
            <person name="Gunkel S."/>
            <person name="Lesny P."/>
            <person name="Martin S."/>
            <person name="Oeyen J.P."/>
            <person name="Petersen M."/>
            <person name="Panagiotis P."/>
            <person name="Wilbrandt J."/>
            <person name="Tanja T."/>
        </authorList>
    </citation>
    <scope>NUCLEOTIDE SEQUENCE</scope>
    <source>
        <strain evidence="5">GBR_01_08_01A</strain>
        <tissue evidence="5">Thorax + abdomen</tissue>
    </source>
</reference>
<evidence type="ECO:0000256" key="4">
    <source>
        <dbReference type="ARBA" id="ARBA00022840"/>
    </source>
</evidence>
<evidence type="ECO:0000256" key="2">
    <source>
        <dbReference type="ARBA" id="ARBA00022598"/>
    </source>
</evidence>
<comment type="caution">
    <text evidence="5">The sequence shown here is derived from an EMBL/GenBank/DDBJ whole genome shotgun (WGS) entry which is preliminary data.</text>
</comment>
<accession>A0AAD9VUQ8</accession>
<dbReference type="GO" id="GO:0090433">
    <property type="term" value="F:palmitoyl-CoA ligase activity"/>
    <property type="evidence" value="ECO:0007669"/>
    <property type="project" value="TreeGrafter"/>
</dbReference>
<dbReference type="GO" id="GO:0005783">
    <property type="term" value="C:endoplasmic reticulum"/>
    <property type="evidence" value="ECO:0007669"/>
    <property type="project" value="TreeGrafter"/>
</dbReference>
<keyword evidence="3" id="KW-0547">Nucleotide-binding</keyword>
<keyword evidence="4" id="KW-0067">ATP-binding</keyword>
<dbReference type="PANTHER" id="PTHR43272:SF83">
    <property type="entry name" value="ACYL-COA SYNTHETASE LONG-CHAIN, ISOFORM J"/>
    <property type="match status" value="1"/>
</dbReference>
<dbReference type="Proteomes" id="UP001258017">
    <property type="component" value="Unassembled WGS sequence"/>
</dbReference>
<dbReference type="SUPFAM" id="SSF56801">
    <property type="entry name" value="Acetyl-CoA synthetase-like"/>
    <property type="match status" value="1"/>
</dbReference>
<proteinExistence type="inferred from homology"/>
<evidence type="ECO:0000256" key="1">
    <source>
        <dbReference type="ARBA" id="ARBA00006432"/>
    </source>
</evidence>
<dbReference type="GO" id="GO:0005524">
    <property type="term" value="F:ATP binding"/>
    <property type="evidence" value="ECO:0007669"/>
    <property type="project" value="UniProtKB-KW"/>
</dbReference>
<keyword evidence="6" id="KW-1185">Reference proteome</keyword>
<evidence type="ECO:0000313" key="6">
    <source>
        <dbReference type="Proteomes" id="UP001258017"/>
    </source>
</evidence>
<dbReference type="PANTHER" id="PTHR43272">
    <property type="entry name" value="LONG-CHAIN-FATTY-ACID--COA LIGASE"/>
    <property type="match status" value="1"/>
</dbReference>
<name>A0AAD9VUQ8_9HYME</name>
<dbReference type="InterPro" id="IPR045851">
    <property type="entry name" value="AMP-bd_C_sf"/>
</dbReference>
<comment type="similarity">
    <text evidence="1">Belongs to the ATP-dependent AMP-binding enzyme family.</text>
</comment>
<dbReference type="AlphaFoldDB" id="A0AAD9VUQ8"/>
<dbReference type="Gene3D" id="3.30.300.30">
    <property type="match status" value="1"/>
</dbReference>
<evidence type="ECO:0008006" key="7">
    <source>
        <dbReference type="Google" id="ProtNLM"/>
    </source>
</evidence>
<organism evidence="5 6">
    <name type="scientific">Odynerus spinipes</name>
    <dbReference type="NCBI Taxonomy" id="1348599"/>
    <lineage>
        <taxon>Eukaryota</taxon>
        <taxon>Metazoa</taxon>
        <taxon>Ecdysozoa</taxon>
        <taxon>Arthropoda</taxon>
        <taxon>Hexapoda</taxon>
        <taxon>Insecta</taxon>
        <taxon>Pterygota</taxon>
        <taxon>Neoptera</taxon>
        <taxon>Endopterygota</taxon>
        <taxon>Hymenoptera</taxon>
        <taxon>Apocrita</taxon>
        <taxon>Aculeata</taxon>
        <taxon>Vespoidea</taxon>
        <taxon>Vespidae</taxon>
        <taxon>Eumeninae</taxon>
        <taxon>Odynerus</taxon>
    </lineage>
</organism>
<dbReference type="GO" id="GO:0005886">
    <property type="term" value="C:plasma membrane"/>
    <property type="evidence" value="ECO:0007669"/>
    <property type="project" value="TreeGrafter"/>
</dbReference>
<dbReference type="EMBL" id="JAIFRP010000006">
    <property type="protein sequence ID" value="KAK2587524.1"/>
    <property type="molecule type" value="Genomic_DNA"/>
</dbReference>
<dbReference type="GO" id="GO:0035336">
    <property type="term" value="P:long-chain fatty-acyl-CoA metabolic process"/>
    <property type="evidence" value="ECO:0007669"/>
    <property type="project" value="TreeGrafter"/>
</dbReference>
<protein>
    <recommendedName>
        <fullName evidence="7">Long-chain-fatty-acid--CoA ligase</fullName>
    </recommendedName>
</protein>
<dbReference type="GO" id="GO:0005811">
    <property type="term" value="C:lipid droplet"/>
    <property type="evidence" value="ECO:0007669"/>
    <property type="project" value="TreeGrafter"/>
</dbReference>
<feature type="non-terminal residue" evidence="5">
    <location>
        <position position="1"/>
    </location>
</feature>